<reference evidence="1 2" key="1">
    <citation type="submission" date="2014-10" db="EMBL/GenBank/DDBJ databases">
        <title>Draft genome sequence of the proteorhodopsin-containing marine bacterium Dokdonia donghaensis.</title>
        <authorList>
            <person name="Gomez-Consarnau L."/>
            <person name="Gonzalez J.M."/>
            <person name="Riedel T."/>
            <person name="Jaenicke S."/>
            <person name="Wagner-Doebler I."/>
            <person name="Fuhrman J.A."/>
        </authorList>
    </citation>
    <scope>NUCLEOTIDE SEQUENCE [LARGE SCALE GENOMIC DNA]</scope>
    <source>
        <strain evidence="1 2">DSW-1</strain>
    </source>
</reference>
<dbReference type="KEGG" id="ddo:I597_2537"/>
<dbReference type="Proteomes" id="UP000030140">
    <property type="component" value="Unassembled WGS sequence"/>
</dbReference>
<gene>
    <name evidence="1" type="ORF">NV36_00025</name>
</gene>
<dbReference type="RefSeq" id="WP_035324471.1">
    <property type="nucleotide sequence ID" value="NZ_CP015125.1"/>
</dbReference>
<dbReference type="EMBL" id="JSAQ01000001">
    <property type="protein sequence ID" value="KGO05388.1"/>
    <property type="molecule type" value="Genomic_DNA"/>
</dbReference>
<evidence type="ECO:0000313" key="1">
    <source>
        <dbReference type="EMBL" id="KGO05388.1"/>
    </source>
</evidence>
<organism evidence="1 2">
    <name type="scientific">Dokdonia donghaensis DSW-1</name>
    <dbReference type="NCBI Taxonomy" id="1300343"/>
    <lineage>
        <taxon>Bacteria</taxon>
        <taxon>Pseudomonadati</taxon>
        <taxon>Bacteroidota</taxon>
        <taxon>Flavobacteriia</taxon>
        <taxon>Flavobacteriales</taxon>
        <taxon>Flavobacteriaceae</taxon>
        <taxon>Dokdonia</taxon>
    </lineage>
</organism>
<dbReference type="AlphaFoldDB" id="A0A0A2GSD0"/>
<dbReference type="PATRIC" id="fig|1300343.5.peg.2572"/>
<sequence>MKKSVLIIKGYSKTDIELINDRKIVQLYIDFFCSNAGGVFDFDTEINVLEEPEVKVLQNLNILNELDYLIVLLIGHGANKDGTQIFQLQKDTFIQPGQIQFECKKQLHILETCRNVIDFELDIKRLNRLIPKYAYGGVVKRPLTKEESREKFDSALAKSENGTIYLFAASIDESAYGYLFLKLMIDIAIYVHEYYRERIVDANKIFELAKKQVIELTEGKQNPIMNGDNELPFVITII</sequence>
<accession>A0A0A2GSD0</accession>
<keyword evidence="2" id="KW-1185">Reference proteome</keyword>
<evidence type="ECO:0000313" key="2">
    <source>
        <dbReference type="Proteomes" id="UP000030140"/>
    </source>
</evidence>
<name>A0A0A2GSD0_9FLAO</name>
<proteinExistence type="predicted"/>
<comment type="caution">
    <text evidence="1">The sequence shown here is derived from an EMBL/GenBank/DDBJ whole genome shotgun (WGS) entry which is preliminary data.</text>
</comment>
<dbReference type="OrthoDB" id="1326446at2"/>
<protein>
    <submittedName>
        <fullName evidence="1">Uncharacterized protein</fullName>
    </submittedName>
</protein>